<evidence type="ECO:0000256" key="8">
    <source>
        <dbReference type="ARBA" id="ARBA00023157"/>
    </source>
</evidence>
<dbReference type="InterPro" id="IPR008947">
    <property type="entry name" value="PLipase_C/P1_nuclease_dom_sf"/>
</dbReference>
<dbReference type="GO" id="GO:0000014">
    <property type="term" value="F:single-stranded DNA endodeoxyribonuclease activity"/>
    <property type="evidence" value="ECO:0007669"/>
    <property type="project" value="UniProtKB-ARBA"/>
</dbReference>
<dbReference type="EnsemblPlants" id="EMT33618">
    <property type="protein sequence ID" value="EMT33618"/>
    <property type="gene ID" value="F775_24477"/>
</dbReference>
<evidence type="ECO:0000256" key="7">
    <source>
        <dbReference type="ARBA" id="ARBA00022801"/>
    </source>
</evidence>
<dbReference type="SUPFAM" id="SSF49764">
    <property type="entry name" value="HSP20-like chaperones"/>
    <property type="match status" value="1"/>
</dbReference>
<comment type="catalytic activity">
    <reaction evidence="1">
        <text>Endonucleolytic cleavage to 5'-phosphomononucleotide and 5'-phosphooligonucleotide end-products.</text>
        <dbReference type="EC" id="3.1.30.1"/>
    </reaction>
</comment>
<dbReference type="SUPFAM" id="SSF48537">
    <property type="entry name" value="Phospholipase C/P1 nuclease"/>
    <property type="match status" value="1"/>
</dbReference>
<keyword evidence="4" id="KW-0540">Nuclease</keyword>
<comment type="similarity">
    <text evidence="2">Belongs to the nuclease type I family.</text>
</comment>
<dbReference type="GO" id="GO:0003676">
    <property type="term" value="F:nucleic acid binding"/>
    <property type="evidence" value="ECO:0007669"/>
    <property type="project" value="InterPro"/>
</dbReference>
<accession>N1R4I8</accession>
<dbReference type="PANTHER" id="PTHR33146:SF27">
    <property type="entry name" value="ENDONUCLEASE 2"/>
    <property type="match status" value="1"/>
</dbReference>
<evidence type="ECO:0000256" key="9">
    <source>
        <dbReference type="ARBA" id="ARBA00023180"/>
    </source>
</evidence>
<protein>
    <recommendedName>
        <fullName evidence="3">Aspergillus nuclease S1</fullName>
        <ecNumber evidence="3">3.1.30.1</ecNumber>
    </recommendedName>
</protein>
<evidence type="ECO:0000256" key="6">
    <source>
        <dbReference type="ARBA" id="ARBA00022759"/>
    </source>
</evidence>
<keyword evidence="7" id="KW-0378">Hydrolase</keyword>
<evidence type="ECO:0000313" key="10">
    <source>
        <dbReference type="EnsemblPlants" id="EMT33618"/>
    </source>
</evidence>
<evidence type="ECO:0000256" key="3">
    <source>
        <dbReference type="ARBA" id="ARBA00012562"/>
    </source>
</evidence>
<sequence length="240" mass="26349">MPPKRTIGGSGDAGAGEAPAQRVKLATEVSVAADEISCGQQHNLDFVGVVVPPSRSRRSTTTPATTATLTENRRQPEVLWAQCSKKVYLTISVPDSEDVVIKTEPQGIFSFSAVAHGESFSLALELFDSVLPEAVKQASQQLLPLAVKANQENNAELDKEATDVFIWCLTQSPESSSCGYLAPYYKIMEALLFLSHFMGDIHKPLHVWSSCDKGDNTINVHWYRRKSVLHHMLAFIHVLS</sequence>
<dbReference type="EC" id="3.1.30.1" evidence="3"/>
<evidence type="ECO:0000256" key="2">
    <source>
        <dbReference type="ARBA" id="ARBA00009547"/>
    </source>
</evidence>
<dbReference type="Pfam" id="PF04969">
    <property type="entry name" value="CS"/>
    <property type="match status" value="1"/>
</dbReference>
<dbReference type="Gene3D" id="1.10.575.10">
    <property type="entry name" value="P1 Nuclease"/>
    <property type="match status" value="1"/>
</dbReference>
<keyword evidence="6" id="KW-0255">Endonuclease</keyword>
<dbReference type="InterPro" id="IPR003154">
    <property type="entry name" value="S1/P1nuclease"/>
</dbReference>
<dbReference type="GO" id="GO:0006308">
    <property type="term" value="P:DNA catabolic process"/>
    <property type="evidence" value="ECO:0007669"/>
    <property type="project" value="InterPro"/>
</dbReference>
<dbReference type="GO" id="GO:0004521">
    <property type="term" value="F:RNA endonuclease activity"/>
    <property type="evidence" value="ECO:0007669"/>
    <property type="project" value="UniProtKB-ARBA"/>
</dbReference>
<dbReference type="PROSITE" id="PS51203">
    <property type="entry name" value="CS"/>
    <property type="match status" value="1"/>
</dbReference>
<dbReference type="GO" id="GO:0046872">
    <property type="term" value="F:metal ion binding"/>
    <property type="evidence" value="ECO:0007669"/>
    <property type="project" value="UniProtKB-KW"/>
</dbReference>
<organism evidence="10">
    <name type="scientific">Aegilops tauschii</name>
    <name type="common">Tausch's goatgrass</name>
    <name type="synonym">Aegilops squarrosa</name>
    <dbReference type="NCBI Taxonomy" id="37682"/>
    <lineage>
        <taxon>Eukaryota</taxon>
        <taxon>Viridiplantae</taxon>
        <taxon>Streptophyta</taxon>
        <taxon>Embryophyta</taxon>
        <taxon>Tracheophyta</taxon>
        <taxon>Spermatophyta</taxon>
        <taxon>Magnoliopsida</taxon>
        <taxon>Liliopsida</taxon>
        <taxon>Poales</taxon>
        <taxon>Poaceae</taxon>
        <taxon>BOP clade</taxon>
        <taxon>Pooideae</taxon>
        <taxon>Triticodae</taxon>
        <taxon>Triticeae</taxon>
        <taxon>Triticinae</taxon>
        <taxon>Aegilops</taxon>
    </lineage>
</organism>
<dbReference type="AlphaFoldDB" id="N1R4I8"/>
<dbReference type="Pfam" id="PF02265">
    <property type="entry name" value="S1-P1_nuclease"/>
    <property type="match status" value="1"/>
</dbReference>
<keyword evidence="8" id="KW-1015">Disulfide bond</keyword>
<evidence type="ECO:0000256" key="5">
    <source>
        <dbReference type="ARBA" id="ARBA00022723"/>
    </source>
</evidence>
<evidence type="ECO:0000256" key="1">
    <source>
        <dbReference type="ARBA" id="ARBA00000245"/>
    </source>
</evidence>
<keyword evidence="5" id="KW-0479">Metal-binding</keyword>
<dbReference type="InterPro" id="IPR007052">
    <property type="entry name" value="CS_dom"/>
</dbReference>
<keyword evidence="9" id="KW-0325">Glycoprotein</keyword>
<reference evidence="10" key="1">
    <citation type="submission" date="2015-06" db="UniProtKB">
        <authorList>
            <consortium name="EnsemblPlants"/>
        </authorList>
    </citation>
    <scope>IDENTIFICATION</scope>
</reference>
<name>N1R4I8_AEGTA</name>
<dbReference type="InterPro" id="IPR008978">
    <property type="entry name" value="HSP20-like_chaperone"/>
</dbReference>
<dbReference type="PANTHER" id="PTHR33146">
    <property type="entry name" value="ENDONUCLEASE 4"/>
    <property type="match status" value="1"/>
</dbReference>
<proteinExistence type="inferred from homology"/>
<evidence type="ECO:0000256" key="4">
    <source>
        <dbReference type="ARBA" id="ARBA00022722"/>
    </source>
</evidence>